<sequence length="325" mass="35783">MKALVTGAAGFVGSRIARHLLDDGHDVLGVDALTPYYAEELKSQNLSTLEAPTFEFRRQDIVDADIEELLDGVDVVFHQAGQPGVRASWGEDFEIYTRNNILATQRLLEGAAKSDALKKFVYASSSSIYGDAERFPTTEADLPRPVSPYGVTKLAAEHLVSLYGTNFGVPTISLRYFTVYGPGQRPDMAFTRFVQAAVAERRIRIFGTGEQIRDFTFVDDIVAANLLAGEATNVSPGQVVNVSGGSKISVNEVLRILDDMVDHPLDVQYVERARGDVFRTGGSSDRVRELLGWRSRVTIEEGLARQLDWARDTVDVWGALPENRA</sequence>
<keyword evidence="4" id="KW-1185">Reference proteome</keyword>
<dbReference type="RefSeq" id="WP_337332991.1">
    <property type="nucleotide sequence ID" value="NZ_JBBDGM010000012.1"/>
</dbReference>
<dbReference type="PRINTS" id="PR01713">
    <property type="entry name" value="NUCEPIMERASE"/>
</dbReference>
<name>A0ABU8LDD9_9MICO</name>
<reference evidence="3 4" key="1">
    <citation type="submission" date="2024-02" db="EMBL/GenBank/DDBJ databases">
        <authorList>
            <person name="Saticioglu I.B."/>
        </authorList>
    </citation>
    <scope>NUCLEOTIDE SEQUENCE [LARGE SCALE GENOMIC DNA]</scope>
    <source>
        <strain evidence="3 4">Mu-80</strain>
    </source>
</reference>
<dbReference type="PANTHER" id="PTHR43000">
    <property type="entry name" value="DTDP-D-GLUCOSE 4,6-DEHYDRATASE-RELATED"/>
    <property type="match status" value="1"/>
</dbReference>
<dbReference type="Proteomes" id="UP001371224">
    <property type="component" value="Unassembled WGS sequence"/>
</dbReference>
<dbReference type="EMBL" id="JBBDGM010000012">
    <property type="protein sequence ID" value="MEJ1089347.1"/>
    <property type="molecule type" value="Genomic_DNA"/>
</dbReference>
<feature type="domain" description="NAD-dependent epimerase/dehydratase" evidence="2">
    <location>
        <begin position="3"/>
        <end position="242"/>
    </location>
</feature>
<dbReference type="InterPro" id="IPR001509">
    <property type="entry name" value="Epimerase_deHydtase"/>
</dbReference>
<dbReference type="Pfam" id="PF01370">
    <property type="entry name" value="Epimerase"/>
    <property type="match status" value="1"/>
</dbReference>
<comment type="similarity">
    <text evidence="1">Belongs to the NAD(P)-dependent epimerase/dehydratase family.</text>
</comment>
<accession>A0ABU8LDD9</accession>
<evidence type="ECO:0000313" key="4">
    <source>
        <dbReference type="Proteomes" id="UP001371224"/>
    </source>
</evidence>
<protein>
    <submittedName>
        <fullName evidence="3">NAD-dependent epimerase/dehydratase family protein</fullName>
    </submittedName>
</protein>
<gene>
    <name evidence="3" type="ORF">WDU99_13585</name>
</gene>
<dbReference type="Gene3D" id="3.90.25.10">
    <property type="entry name" value="UDP-galactose 4-epimerase, domain 1"/>
    <property type="match status" value="1"/>
</dbReference>
<evidence type="ECO:0000259" key="2">
    <source>
        <dbReference type="Pfam" id="PF01370"/>
    </source>
</evidence>
<comment type="caution">
    <text evidence="3">The sequence shown here is derived from an EMBL/GenBank/DDBJ whole genome shotgun (WGS) entry which is preliminary data.</text>
</comment>
<dbReference type="InterPro" id="IPR036291">
    <property type="entry name" value="NAD(P)-bd_dom_sf"/>
</dbReference>
<organism evidence="3 4">
    <name type="scientific">Microbacterium bandirmense</name>
    <dbReference type="NCBI Taxonomy" id="3122050"/>
    <lineage>
        <taxon>Bacteria</taxon>
        <taxon>Bacillati</taxon>
        <taxon>Actinomycetota</taxon>
        <taxon>Actinomycetes</taxon>
        <taxon>Micrococcales</taxon>
        <taxon>Microbacteriaceae</taxon>
        <taxon>Microbacterium</taxon>
    </lineage>
</organism>
<evidence type="ECO:0000256" key="1">
    <source>
        <dbReference type="ARBA" id="ARBA00007637"/>
    </source>
</evidence>
<evidence type="ECO:0000313" key="3">
    <source>
        <dbReference type="EMBL" id="MEJ1089347.1"/>
    </source>
</evidence>
<dbReference type="Gene3D" id="3.40.50.720">
    <property type="entry name" value="NAD(P)-binding Rossmann-like Domain"/>
    <property type="match status" value="1"/>
</dbReference>
<proteinExistence type="inferred from homology"/>
<dbReference type="SUPFAM" id="SSF51735">
    <property type="entry name" value="NAD(P)-binding Rossmann-fold domains"/>
    <property type="match status" value="1"/>
</dbReference>